<gene>
    <name evidence="1" type="ORF">SDC9_35584</name>
</gene>
<reference evidence="1" key="1">
    <citation type="submission" date="2019-08" db="EMBL/GenBank/DDBJ databases">
        <authorList>
            <person name="Kucharzyk K."/>
            <person name="Murdoch R.W."/>
            <person name="Higgins S."/>
            <person name="Loffler F."/>
        </authorList>
    </citation>
    <scope>NUCLEOTIDE SEQUENCE</scope>
</reference>
<dbReference type="EMBL" id="VSSQ01000282">
    <property type="protein sequence ID" value="MPL89548.1"/>
    <property type="molecule type" value="Genomic_DNA"/>
</dbReference>
<name>A0A644VDY8_9ZZZZ</name>
<comment type="caution">
    <text evidence="1">The sequence shown here is derived from an EMBL/GenBank/DDBJ whole genome shotgun (WGS) entry which is preliminary data.</text>
</comment>
<protein>
    <submittedName>
        <fullName evidence="1">Uncharacterized protein</fullName>
    </submittedName>
</protein>
<organism evidence="1">
    <name type="scientific">bioreactor metagenome</name>
    <dbReference type="NCBI Taxonomy" id="1076179"/>
    <lineage>
        <taxon>unclassified sequences</taxon>
        <taxon>metagenomes</taxon>
        <taxon>ecological metagenomes</taxon>
    </lineage>
</organism>
<dbReference type="AlphaFoldDB" id="A0A644VDY8"/>
<evidence type="ECO:0000313" key="1">
    <source>
        <dbReference type="EMBL" id="MPL89548.1"/>
    </source>
</evidence>
<proteinExistence type="predicted"/>
<sequence length="71" mass="7965">MPTSKVNLANIESVPQGGFYLHRQMASCVLSASKPFSVPENDLPLAGENASEVSVFWKDFRVYWLAAMMYH</sequence>
<accession>A0A644VDY8</accession>